<evidence type="ECO:0000313" key="1">
    <source>
        <dbReference type="EMBL" id="MFD2309115.1"/>
    </source>
</evidence>
<evidence type="ECO:0000313" key="2">
    <source>
        <dbReference type="Proteomes" id="UP001597425"/>
    </source>
</evidence>
<keyword evidence="2" id="KW-1185">Reference proteome</keyword>
<name>A0ABW5EB11_9GAMM</name>
<comment type="caution">
    <text evidence="1">The sequence shown here is derived from an EMBL/GenBank/DDBJ whole genome shotgun (WGS) entry which is preliminary data.</text>
</comment>
<reference evidence="2" key="1">
    <citation type="journal article" date="2019" name="Int. J. Syst. Evol. Microbiol.">
        <title>The Global Catalogue of Microorganisms (GCM) 10K type strain sequencing project: providing services to taxonomists for standard genome sequencing and annotation.</title>
        <authorList>
            <consortium name="The Broad Institute Genomics Platform"/>
            <consortium name="The Broad Institute Genome Sequencing Center for Infectious Disease"/>
            <person name="Wu L."/>
            <person name="Ma J."/>
        </authorList>
    </citation>
    <scope>NUCLEOTIDE SEQUENCE [LARGE SCALE GENOMIC DNA]</scope>
    <source>
        <strain evidence="2">KCTC 12848</strain>
    </source>
</reference>
<dbReference type="Proteomes" id="UP001597425">
    <property type="component" value="Unassembled WGS sequence"/>
</dbReference>
<organism evidence="1 2">
    <name type="scientific">Microbulbifer halophilus</name>
    <dbReference type="NCBI Taxonomy" id="453963"/>
    <lineage>
        <taxon>Bacteria</taxon>
        <taxon>Pseudomonadati</taxon>
        <taxon>Pseudomonadota</taxon>
        <taxon>Gammaproteobacteria</taxon>
        <taxon>Cellvibrionales</taxon>
        <taxon>Microbulbiferaceae</taxon>
        <taxon>Microbulbifer</taxon>
    </lineage>
</organism>
<accession>A0ABW5EB11</accession>
<proteinExistence type="predicted"/>
<protein>
    <submittedName>
        <fullName evidence="1">Uncharacterized protein</fullName>
    </submittedName>
</protein>
<gene>
    <name evidence="1" type="ORF">ACFSKX_01690</name>
</gene>
<dbReference type="EMBL" id="JBHUJD010000001">
    <property type="protein sequence ID" value="MFD2309115.1"/>
    <property type="molecule type" value="Genomic_DNA"/>
</dbReference>
<sequence length="293" mass="33143">MRNFIKYSSLKFRKHEGLCIPRGPSFSSAKKVKVNLLGSTLEFHAPKHAPASTESIPERKASRSDYDLDGITFDEDLMPSESWKATSIFRRKWAYYGPWFTGLKGTLSCYIGGIHTAERNQRANFLNPQAFESAVLGFITACWGHILYDEGEPYYRAPLDWEPLTKLPVPAVYFGMESTKIPTYRNKYVFLPISPEKIIYFSFAYLQSCSGHQAEKDEKISPKPMQELIDNIVGSIRLTLSPETQNIVDEIRKTCPDLSVSSDCAPLKWPAHVDKDGITIIDYGETLYSEASS</sequence>
<dbReference type="RefSeq" id="WP_265721034.1">
    <property type="nucleotide sequence ID" value="NZ_JAPIVK010000008.1"/>
</dbReference>